<keyword evidence="1" id="KW-0472">Membrane</keyword>
<gene>
    <name evidence="2" type="ORF">DIW15_01115</name>
</gene>
<comment type="caution">
    <text evidence="2">The sequence shown here is derived from an EMBL/GenBank/DDBJ whole genome shotgun (WGS) entry which is preliminary data.</text>
</comment>
<reference evidence="2 3" key="1">
    <citation type="journal article" date="2018" name="Nat. Biotechnol.">
        <title>A standardized bacterial taxonomy based on genome phylogeny substantially revises the tree of life.</title>
        <authorList>
            <person name="Parks D.H."/>
            <person name="Chuvochina M."/>
            <person name="Waite D.W."/>
            <person name="Rinke C."/>
            <person name="Skarshewski A."/>
            <person name="Chaumeil P.A."/>
            <person name="Hugenholtz P."/>
        </authorList>
    </citation>
    <scope>NUCLEOTIDE SEQUENCE [LARGE SCALE GENOMIC DNA]</scope>
    <source>
        <strain evidence="2">UBA11306</strain>
    </source>
</reference>
<evidence type="ECO:0000313" key="2">
    <source>
        <dbReference type="EMBL" id="HCS93292.1"/>
    </source>
</evidence>
<name>A0A3D4S473_9ENTE</name>
<accession>A0A3D4S473</accession>
<keyword evidence="1" id="KW-1133">Transmembrane helix</keyword>
<dbReference type="EMBL" id="DQHO01000008">
    <property type="protein sequence ID" value="HCS93292.1"/>
    <property type="molecule type" value="Genomic_DNA"/>
</dbReference>
<evidence type="ECO:0000313" key="3">
    <source>
        <dbReference type="Proteomes" id="UP000262195"/>
    </source>
</evidence>
<feature type="transmembrane region" description="Helical" evidence="1">
    <location>
        <begin position="42"/>
        <end position="63"/>
    </location>
</feature>
<organism evidence="2 3">
    <name type="scientific">Bavariicoccus seileri</name>
    <dbReference type="NCBI Taxonomy" id="549685"/>
    <lineage>
        <taxon>Bacteria</taxon>
        <taxon>Bacillati</taxon>
        <taxon>Bacillota</taxon>
        <taxon>Bacilli</taxon>
        <taxon>Lactobacillales</taxon>
        <taxon>Enterococcaceae</taxon>
        <taxon>Bavariicoccus</taxon>
    </lineage>
</organism>
<evidence type="ECO:0000256" key="1">
    <source>
        <dbReference type="SAM" id="Phobius"/>
    </source>
</evidence>
<dbReference type="Proteomes" id="UP000262195">
    <property type="component" value="Unassembled WGS sequence"/>
</dbReference>
<feature type="transmembrane region" description="Helical" evidence="1">
    <location>
        <begin position="75"/>
        <end position="91"/>
    </location>
</feature>
<dbReference type="AlphaFoldDB" id="A0A3D4S473"/>
<sequence length="248" mass="28548">MYVGDIKESDVVVVTDYTTSIKTFNLFKQYAFSDKAKHKMMILNLLFLFLFIAIVICFFIIWLSPRIQDDSASKWLISSAIITTLVTLYLIKCYRKGVPNRLNLVKNTSSLLMIFELAAVLKERSPKISFALIDMSLNQKTCLEMLNDYLKLNRMKKPKIVFLDSVGNEGMLQLFTNHKKVAWKEKYLHEISSTREMFGDYLITAGETTSNGVLIKNANTRKDSDLIEADLDDKCDKMVEFIKEIGNY</sequence>
<dbReference type="STRING" id="1121105.GCA_000421665_02036"/>
<proteinExistence type="predicted"/>
<protein>
    <submittedName>
        <fullName evidence="2">Uncharacterized protein</fullName>
    </submittedName>
</protein>
<keyword evidence="1" id="KW-0812">Transmembrane</keyword>